<dbReference type="GeneID" id="43637243"/>
<evidence type="ECO:0000313" key="1">
    <source>
        <dbReference type="EMBL" id="KAE8143946.1"/>
    </source>
</evidence>
<organism evidence="1 2">
    <name type="scientific">Aspergillus pseudotamarii</name>
    <dbReference type="NCBI Taxonomy" id="132259"/>
    <lineage>
        <taxon>Eukaryota</taxon>
        <taxon>Fungi</taxon>
        <taxon>Dikarya</taxon>
        <taxon>Ascomycota</taxon>
        <taxon>Pezizomycotina</taxon>
        <taxon>Eurotiomycetes</taxon>
        <taxon>Eurotiomycetidae</taxon>
        <taxon>Eurotiales</taxon>
        <taxon>Aspergillaceae</taxon>
        <taxon>Aspergillus</taxon>
        <taxon>Aspergillus subgen. Circumdati</taxon>
    </lineage>
</organism>
<reference evidence="1 2" key="1">
    <citation type="submission" date="2019-04" db="EMBL/GenBank/DDBJ databases">
        <title>Friends and foes A comparative genomics study of 23 Aspergillus species from section Flavi.</title>
        <authorList>
            <consortium name="DOE Joint Genome Institute"/>
            <person name="Kjaerbolling I."/>
            <person name="Vesth T."/>
            <person name="Frisvad J.C."/>
            <person name="Nybo J.L."/>
            <person name="Theobald S."/>
            <person name="Kildgaard S."/>
            <person name="Isbrandt T."/>
            <person name="Kuo A."/>
            <person name="Sato A."/>
            <person name="Lyhne E.K."/>
            <person name="Kogle M.E."/>
            <person name="Wiebenga A."/>
            <person name="Kun R.S."/>
            <person name="Lubbers R.J."/>
            <person name="Makela M.R."/>
            <person name="Barry K."/>
            <person name="Chovatia M."/>
            <person name="Clum A."/>
            <person name="Daum C."/>
            <person name="Haridas S."/>
            <person name="He G."/>
            <person name="LaButti K."/>
            <person name="Lipzen A."/>
            <person name="Mondo S."/>
            <person name="Riley R."/>
            <person name="Salamov A."/>
            <person name="Simmons B.A."/>
            <person name="Magnuson J.K."/>
            <person name="Henrissat B."/>
            <person name="Mortensen U.H."/>
            <person name="Larsen T.O."/>
            <person name="Devries R.P."/>
            <person name="Grigoriev I.V."/>
            <person name="Machida M."/>
            <person name="Baker S.E."/>
            <person name="Andersen M.R."/>
        </authorList>
    </citation>
    <scope>NUCLEOTIDE SEQUENCE [LARGE SCALE GENOMIC DNA]</scope>
    <source>
        <strain evidence="1 2">CBS 117625</strain>
    </source>
</reference>
<dbReference type="AlphaFoldDB" id="A0A5N6TCB3"/>
<accession>A0A5N6TCB3</accession>
<dbReference type="Proteomes" id="UP000325672">
    <property type="component" value="Unassembled WGS sequence"/>
</dbReference>
<gene>
    <name evidence="1" type="ORF">BDV38DRAFT_232402</name>
</gene>
<keyword evidence="2" id="KW-1185">Reference proteome</keyword>
<evidence type="ECO:0000313" key="2">
    <source>
        <dbReference type="Proteomes" id="UP000325672"/>
    </source>
</evidence>
<protein>
    <submittedName>
        <fullName evidence="1">Uncharacterized protein</fullName>
    </submittedName>
</protein>
<dbReference type="RefSeq" id="XP_031920009.1">
    <property type="nucleotide sequence ID" value="XM_032053033.1"/>
</dbReference>
<proteinExistence type="predicted"/>
<sequence length="104" mass="11525">MRLSGSPNPRLWVRVHSIQPFIVSLSASSNLTGGEEKIEGRELLHPFRSPSVTALLVISLGDFVSLMSFLQLFHWMRVVLTTIFHSKSGTKVIGLNDISIPSHT</sequence>
<dbReference type="EMBL" id="ML743551">
    <property type="protein sequence ID" value="KAE8143946.1"/>
    <property type="molecule type" value="Genomic_DNA"/>
</dbReference>
<name>A0A5N6TCB3_ASPPS</name>